<evidence type="ECO:0000313" key="4">
    <source>
        <dbReference type="EMBL" id="RAK53338.1"/>
    </source>
</evidence>
<organism evidence="4 5">
    <name type="scientific">Phenylobacterium soli</name>
    <dbReference type="NCBI Taxonomy" id="2170551"/>
    <lineage>
        <taxon>Bacteria</taxon>
        <taxon>Pseudomonadati</taxon>
        <taxon>Pseudomonadota</taxon>
        <taxon>Alphaproteobacteria</taxon>
        <taxon>Caulobacterales</taxon>
        <taxon>Caulobacteraceae</taxon>
        <taxon>Phenylobacterium</taxon>
    </lineage>
</organism>
<dbReference type="Gene3D" id="2.150.10.10">
    <property type="entry name" value="Serralysin-like metalloprotease, C-terminal"/>
    <property type="match status" value="3"/>
</dbReference>
<feature type="region of interest" description="Disordered" evidence="3">
    <location>
        <begin position="535"/>
        <end position="588"/>
    </location>
</feature>
<accession>A0A328AKD6</accession>
<dbReference type="NCBIfam" id="TIGR03661">
    <property type="entry name" value="T1SS_VCA0849"/>
    <property type="match status" value="2"/>
</dbReference>
<feature type="region of interest" description="Disordered" evidence="3">
    <location>
        <begin position="679"/>
        <end position="733"/>
    </location>
</feature>
<dbReference type="SUPFAM" id="SSF51120">
    <property type="entry name" value="beta-Roll"/>
    <property type="match status" value="3"/>
</dbReference>
<sequence length="828" mass="85033">MTDSLSIALVDDYGPEQGLITTNQMTDDPTPVVRVWLTTSSGAAIQAGETIKVSDMGTDVGQAAVSADDVARGYVDVAAHYVKSDLQPFTVGAYDSGGAQVASGTLQFDLAPTSGVLRTDMTDGGHTVSYTFNSSIPFYTALVQRYDPAGHTVGQMFMGQYESGQPSDYSITPLYGGNSVALFLDGDHFTNRKGPVVDAHGAVLTTITTGFNAVATAGAAGGFLTNWVDVVSTGDTILHTYDNAGVSMSNDLHMLGPVTSVVAEAGGRIDVNWDDFGASRTLVLDPLHASALTGPAPTSLSAWDDYGPQMGQITTGGTTDDATPTFRVAVREAGEVVVSLSHESSSIRTEVHTTDADIARGYVEVTMSAAQGDGAYAASARFLDADGLTTPRADTSFTLQTSPPPSGGQVLRGQDGGSNLQGGSGDDTLIGGSGPDTMTGGGGGDHFAWNAVPYSPGHVTDFTDGTDRLDLSALLSAANYSGSDPVADGYVKPIDDGSGNTWIYFDRDGHGSGDPWGSFVTTLDHVPASQITSADLVGGTSTSPPPPPPPAAGGQALQGEAGGSDLAGGSGNDTLTGGPGPDTMTGAGGADHFAWNNLPWSPGHVTDFTDGTDLLDLTGLLFAYHYSGTDPVADGWVKPVDDGHGNTWLYFDTDGHGSADPWGSFIATLDHVPASAITRDDLVGGNPTSPPPPNGQGVVLSGQNGGSNLTGGPGNDTLDGGTGPDTMTGGAGADQFVWNPLPWSPSRITDFADGTDHINLSGLLAAYHYQGSDPIGDGYVRLVDDGQGDTWLYFDTDGHGSADQWGTFLATIDHVPASSLSASDFIFT</sequence>
<dbReference type="Proteomes" id="UP000249254">
    <property type="component" value="Unassembled WGS sequence"/>
</dbReference>
<evidence type="ECO:0000256" key="1">
    <source>
        <dbReference type="ARBA" id="ARBA00004613"/>
    </source>
</evidence>
<evidence type="ECO:0000256" key="2">
    <source>
        <dbReference type="ARBA" id="ARBA00022525"/>
    </source>
</evidence>
<feature type="compositionally biased region" description="Gly residues" evidence="3">
    <location>
        <begin position="560"/>
        <end position="571"/>
    </location>
</feature>
<dbReference type="GO" id="GO:0005509">
    <property type="term" value="F:calcium ion binding"/>
    <property type="evidence" value="ECO:0007669"/>
    <property type="project" value="InterPro"/>
</dbReference>
<dbReference type="InterPro" id="IPR011049">
    <property type="entry name" value="Serralysin-like_metalloprot_C"/>
</dbReference>
<keyword evidence="5" id="KW-1185">Reference proteome</keyword>
<dbReference type="GO" id="GO:0005576">
    <property type="term" value="C:extracellular region"/>
    <property type="evidence" value="ECO:0007669"/>
    <property type="project" value="UniProtKB-SubCell"/>
</dbReference>
<dbReference type="InterPro" id="IPR019960">
    <property type="entry name" value="T1SS_VCA0849"/>
</dbReference>
<dbReference type="PANTHER" id="PTHR38340">
    <property type="entry name" value="S-LAYER PROTEIN"/>
    <property type="match status" value="1"/>
</dbReference>
<dbReference type="OrthoDB" id="7176402at2"/>
<dbReference type="PANTHER" id="PTHR38340:SF1">
    <property type="entry name" value="S-LAYER PROTEIN"/>
    <property type="match status" value="1"/>
</dbReference>
<keyword evidence="2" id="KW-0964">Secreted</keyword>
<reference evidence="5" key="1">
    <citation type="submission" date="2018-05" db="EMBL/GenBank/DDBJ databases">
        <authorList>
            <person name="Li X."/>
        </authorList>
    </citation>
    <scope>NUCLEOTIDE SEQUENCE [LARGE SCALE GENOMIC DNA]</scope>
    <source>
        <strain evidence="5">LX32</strain>
    </source>
</reference>
<dbReference type="InterPro" id="IPR001343">
    <property type="entry name" value="Hemolysn_Ca-bd"/>
</dbReference>
<name>A0A328AKD6_9CAUL</name>
<feature type="compositionally biased region" description="Gly residues" evidence="3">
    <location>
        <begin position="703"/>
        <end position="714"/>
    </location>
</feature>
<evidence type="ECO:0008006" key="6">
    <source>
        <dbReference type="Google" id="ProtNLM"/>
    </source>
</evidence>
<dbReference type="Pfam" id="PF00353">
    <property type="entry name" value="HemolysinCabind"/>
    <property type="match status" value="3"/>
</dbReference>
<feature type="region of interest" description="Disordered" evidence="3">
    <location>
        <begin position="397"/>
        <end position="430"/>
    </location>
</feature>
<comment type="caution">
    <text evidence="4">The sequence shown here is derived from an EMBL/GenBank/DDBJ whole genome shotgun (WGS) entry which is preliminary data.</text>
</comment>
<proteinExistence type="predicted"/>
<dbReference type="AlphaFoldDB" id="A0A328AKD6"/>
<protein>
    <recommendedName>
        <fullName evidence="6">Calcium-binding protein</fullName>
    </recommendedName>
</protein>
<feature type="compositionally biased region" description="Gly residues" evidence="3">
    <location>
        <begin position="414"/>
        <end position="430"/>
    </location>
</feature>
<dbReference type="EMBL" id="QFYQ01000001">
    <property type="protein sequence ID" value="RAK53338.1"/>
    <property type="molecule type" value="Genomic_DNA"/>
</dbReference>
<dbReference type="RefSeq" id="WP_111527090.1">
    <property type="nucleotide sequence ID" value="NZ_JBHRSG010000001.1"/>
</dbReference>
<dbReference type="InterPro" id="IPR050557">
    <property type="entry name" value="RTX_toxin/Mannuronan_C5-epim"/>
</dbReference>
<evidence type="ECO:0000256" key="3">
    <source>
        <dbReference type="SAM" id="MobiDB-lite"/>
    </source>
</evidence>
<dbReference type="PRINTS" id="PR00313">
    <property type="entry name" value="CABNDNGRPT"/>
</dbReference>
<feature type="compositionally biased region" description="Low complexity" evidence="3">
    <location>
        <begin position="715"/>
        <end position="728"/>
    </location>
</feature>
<comment type="subcellular location">
    <subcellularLocation>
        <location evidence="1">Secreted</location>
    </subcellularLocation>
</comment>
<evidence type="ECO:0000313" key="5">
    <source>
        <dbReference type="Proteomes" id="UP000249254"/>
    </source>
</evidence>
<gene>
    <name evidence="4" type="ORF">DJ017_01735</name>
</gene>